<proteinExistence type="predicted"/>
<gene>
    <name evidence="2" type="ORF">SAMN02910451_02709</name>
</gene>
<protein>
    <submittedName>
        <fullName evidence="2">Glycosyltransferase involved in cell wall bisynthesis</fullName>
    </submittedName>
</protein>
<dbReference type="Gene3D" id="3.90.550.10">
    <property type="entry name" value="Spore Coat Polysaccharide Biosynthesis Protein SpsA, Chain A"/>
    <property type="match status" value="1"/>
</dbReference>
<dbReference type="OrthoDB" id="9810303at2"/>
<dbReference type="EMBL" id="FMUR01000018">
    <property type="protein sequence ID" value="SCY46299.1"/>
    <property type="molecule type" value="Genomic_DNA"/>
</dbReference>
<name>A0A1G5G4P9_9FIRM</name>
<dbReference type="CDD" id="cd00761">
    <property type="entry name" value="Glyco_tranf_GTA_type"/>
    <property type="match status" value="1"/>
</dbReference>
<dbReference type="GO" id="GO:0016758">
    <property type="term" value="F:hexosyltransferase activity"/>
    <property type="evidence" value="ECO:0007669"/>
    <property type="project" value="UniProtKB-ARBA"/>
</dbReference>
<evidence type="ECO:0000313" key="3">
    <source>
        <dbReference type="Proteomes" id="UP000183047"/>
    </source>
</evidence>
<dbReference type="InterPro" id="IPR029044">
    <property type="entry name" value="Nucleotide-diphossugar_trans"/>
</dbReference>
<dbReference type="Pfam" id="PF00535">
    <property type="entry name" value="Glycos_transf_2"/>
    <property type="match status" value="1"/>
</dbReference>
<dbReference type="RefSeq" id="WP_074463127.1">
    <property type="nucleotide sequence ID" value="NZ_FMUR01000018.1"/>
</dbReference>
<accession>A0A1G5G4P9</accession>
<dbReference type="InterPro" id="IPR001173">
    <property type="entry name" value="Glyco_trans_2-like"/>
</dbReference>
<evidence type="ECO:0000313" key="2">
    <source>
        <dbReference type="EMBL" id="SCY46299.1"/>
    </source>
</evidence>
<dbReference type="Proteomes" id="UP000183047">
    <property type="component" value="Unassembled WGS sequence"/>
</dbReference>
<evidence type="ECO:0000259" key="1">
    <source>
        <dbReference type="Pfam" id="PF00535"/>
    </source>
</evidence>
<sequence>MTITIITPAYNRSVTLPELYESLKKQTNKDFDWLIIDDGSTDGTGELVKKFIDEQDKKTTASDSNTFGIEYHFQENAGKHVALNNGITIAKGELIFIVDSDDRLSDNAVEIILEFHEKYKDRKDELKLCGYSFLRAYSDGTVNEGKFPVDEAVDTYRQQRINNNLLGDKAEVYYADILKKYPFEVFENEKFMPEDAVWLKMSGPYNMVHANRIIYYCDYLEGGLTKSGRKMKIHSPYGMMYRSKVYITDSEVKIKVKIKMMLLYHIYNRFAHIEDKRYGISRGKTAAKRERIKIRKSLLYYSCLIPAKIMALRWGKK</sequence>
<dbReference type="PANTHER" id="PTHR22916:SF3">
    <property type="entry name" value="UDP-GLCNAC:BETAGAL BETA-1,3-N-ACETYLGLUCOSAMINYLTRANSFERASE-LIKE PROTEIN 1"/>
    <property type="match status" value="1"/>
</dbReference>
<keyword evidence="3" id="KW-1185">Reference proteome</keyword>
<organism evidence="2 3">
    <name type="scientific">Butyrivibrio hungatei</name>
    <dbReference type="NCBI Taxonomy" id="185008"/>
    <lineage>
        <taxon>Bacteria</taxon>
        <taxon>Bacillati</taxon>
        <taxon>Bacillota</taxon>
        <taxon>Clostridia</taxon>
        <taxon>Lachnospirales</taxon>
        <taxon>Lachnospiraceae</taxon>
        <taxon>Butyrivibrio</taxon>
    </lineage>
</organism>
<reference evidence="3" key="1">
    <citation type="submission" date="2016-10" db="EMBL/GenBank/DDBJ databases">
        <authorList>
            <person name="Varghese N."/>
            <person name="Submissions S."/>
        </authorList>
    </citation>
    <scope>NUCLEOTIDE SEQUENCE [LARGE SCALE GENOMIC DNA]</scope>
    <source>
        <strain evidence="3">XBD2006</strain>
    </source>
</reference>
<keyword evidence="2" id="KW-0808">Transferase</keyword>
<dbReference type="PANTHER" id="PTHR22916">
    <property type="entry name" value="GLYCOSYLTRANSFERASE"/>
    <property type="match status" value="1"/>
</dbReference>
<feature type="domain" description="Glycosyltransferase 2-like" evidence="1">
    <location>
        <begin position="4"/>
        <end position="119"/>
    </location>
</feature>
<dbReference type="AlphaFoldDB" id="A0A1G5G4P9"/>
<dbReference type="SUPFAM" id="SSF53448">
    <property type="entry name" value="Nucleotide-diphospho-sugar transferases"/>
    <property type="match status" value="1"/>
</dbReference>